<dbReference type="Proteomes" id="UP001315686">
    <property type="component" value="Unassembled WGS sequence"/>
</dbReference>
<dbReference type="Gene3D" id="1.10.10.60">
    <property type="entry name" value="Homeodomain-like"/>
    <property type="match status" value="1"/>
</dbReference>
<evidence type="ECO:0000259" key="3">
    <source>
        <dbReference type="PROSITE" id="PS01124"/>
    </source>
</evidence>
<reference evidence="4 5" key="1">
    <citation type="journal article" date="2021" name="Arch. Microbiol.">
        <title>Harenicola maris gen. nov., sp. nov. isolated from the Sea of Japan shallow sediments.</title>
        <authorList>
            <person name="Romanenko L.A."/>
            <person name="Kurilenko V.V."/>
            <person name="Chernysheva N.Y."/>
            <person name="Tekutyeva L.A."/>
            <person name="Velansky P.V."/>
            <person name="Svetashev V.I."/>
            <person name="Isaeva M.P."/>
        </authorList>
    </citation>
    <scope>NUCLEOTIDE SEQUENCE [LARGE SCALE GENOMIC DNA]</scope>
    <source>
        <strain evidence="4 5">KMM 3653</strain>
    </source>
</reference>
<protein>
    <submittedName>
        <fullName evidence="4">Transcriptional regulator FtrA</fullName>
    </submittedName>
</protein>
<dbReference type="InterPro" id="IPR029062">
    <property type="entry name" value="Class_I_gatase-like"/>
</dbReference>
<dbReference type="SMART" id="SM00342">
    <property type="entry name" value="HTH_ARAC"/>
    <property type="match status" value="1"/>
</dbReference>
<dbReference type="PROSITE" id="PS01124">
    <property type="entry name" value="HTH_ARAC_FAMILY_2"/>
    <property type="match status" value="1"/>
</dbReference>
<keyword evidence="1" id="KW-0805">Transcription regulation</keyword>
<sequence>MVRLRFNVITQTCHLRGKRDTDINDNVRSDSARMTKFSSLPQKHPLVCAIAYDGLCTFEFGIAVELFALPRPEFDNWYRFATVKAEPGPIRAVGGITLDAEDDLGLLQDASLIVVPGWRGADTPVPEDLCEALRAAYGRGARVASICSGVFVLAAAGLLNGKSATTHWRYTEKLAEKYPGITVDPDVLFVEGERVFTSAGSAAGLDLGLHIIRQDFGAQIAASVARRLVLPAQRDGGQRQFVPRPEPKARMGSGLAALQDHIRASIDEEWPIERMASIAATSGRTLARRFHEEAGTTPLNWLKLERVSRAAELLENSSIPLSDVWESCGFGSAETFRREFRKSMGVPPIRYRERLGAP</sequence>
<keyword evidence="5" id="KW-1185">Reference proteome</keyword>
<proteinExistence type="predicted"/>
<dbReference type="InterPro" id="IPR018060">
    <property type="entry name" value="HTH_AraC"/>
</dbReference>
<evidence type="ECO:0000313" key="4">
    <source>
        <dbReference type="EMBL" id="MBT0957476.1"/>
    </source>
</evidence>
<dbReference type="EMBL" id="JADQAZ010000002">
    <property type="protein sequence ID" value="MBT0957476.1"/>
    <property type="molecule type" value="Genomic_DNA"/>
</dbReference>
<gene>
    <name evidence="4" type="primary">ftrA</name>
    <name evidence="4" type="ORF">IV417_08760</name>
</gene>
<dbReference type="SUPFAM" id="SSF52317">
    <property type="entry name" value="Class I glutamine amidotransferase-like"/>
    <property type="match status" value="1"/>
</dbReference>
<dbReference type="SUPFAM" id="SSF46689">
    <property type="entry name" value="Homeodomain-like"/>
    <property type="match status" value="2"/>
</dbReference>
<dbReference type="AlphaFoldDB" id="A0AAP2G7P2"/>
<dbReference type="InterPro" id="IPR052158">
    <property type="entry name" value="INH-QAR"/>
</dbReference>
<dbReference type="PANTHER" id="PTHR43130:SF3">
    <property type="entry name" value="HTH-TYPE TRANSCRIPTIONAL REGULATOR RV1931C"/>
    <property type="match status" value="1"/>
</dbReference>
<evidence type="ECO:0000256" key="1">
    <source>
        <dbReference type="ARBA" id="ARBA00023015"/>
    </source>
</evidence>
<dbReference type="NCBIfam" id="NF006902">
    <property type="entry name" value="PRK09393.1"/>
    <property type="match status" value="1"/>
</dbReference>
<dbReference type="GO" id="GO:0003700">
    <property type="term" value="F:DNA-binding transcription factor activity"/>
    <property type="evidence" value="ECO:0007669"/>
    <property type="project" value="InterPro"/>
</dbReference>
<accession>A0AAP2G7P2</accession>
<name>A0AAP2G7P2_9RHOB</name>
<keyword evidence="2" id="KW-0804">Transcription</keyword>
<dbReference type="PANTHER" id="PTHR43130">
    <property type="entry name" value="ARAC-FAMILY TRANSCRIPTIONAL REGULATOR"/>
    <property type="match status" value="1"/>
</dbReference>
<dbReference type="GO" id="GO:0043565">
    <property type="term" value="F:sequence-specific DNA binding"/>
    <property type="evidence" value="ECO:0007669"/>
    <property type="project" value="InterPro"/>
</dbReference>
<evidence type="ECO:0000256" key="2">
    <source>
        <dbReference type="ARBA" id="ARBA00023163"/>
    </source>
</evidence>
<organism evidence="4 5">
    <name type="scientific">Harenicola maris</name>
    <dbReference type="NCBI Taxonomy" id="2841044"/>
    <lineage>
        <taxon>Bacteria</taxon>
        <taxon>Pseudomonadati</taxon>
        <taxon>Pseudomonadota</taxon>
        <taxon>Alphaproteobacteria</taxon>
        <taxon>Rhodobacterales</taxon>
        <taxon>Paracoccaceae</taxon>
        <taxon>Harenicola</taxon>
    </lineage>
</organism>
<feature type="domain" description="HTH araC/xylS-type" evidence="3">
    <location>
        <begin position="256"/>
        <end position="354"/>
    </location>
</feature>
<dbReference type="InterPro" id="IPR002818">
    <property type="entry name" value="DJ-1/PfpI"/>
</dbReference>
<dbReference type="InterPro" id="IPR009057">
    <property type="entry name" value="Homeodomain-like_sf"/>
</dbReference>
<evidence type="ECO:0000313" key="5">
    <source>
        <dbReference type="Proteomes" id="UP001315686"/>
    </source>
</evidence>
<comment type="caution">
    <text evidence="4">The sequence shown here is derived from an EMBL/GenBank/DDBJ whole genome shotgun (WGS) entry which is preliminary data.</text>
</comment>
<dbReference type="CDD" id="cd03137">
    <property type="entry name" value="GATase1_AraC_1"/>
    <property type="match status" value="1"/>
</dbReference>
<dbReference type="Pfam" id="PF01965">
    <property type="entry name" value="DJ-1_PfpI"/>
    <property type="match status" value="1"/>
</dbReference>
<dbReference type="Gene3D" id="3.40.50.880">
    <property type="match status" value="1"/>
</dbReference>
<dbReference type="Pfam" id="PF12833">
    <property type="entry name" value="HTH_18"/>
    <property type="match status" value="1"/>
</dbReference>